<keyword evidence="1" id="KW-0472">Membrane</keyword>
<proteinExistence type="predicted"/>
<organism evidence="2 3">
    <name type="scientific">Streblomastix strix</name>
    <dbReference type="NCBI Taxonomy" id="222440"/>
    <lineage>
        <taxon>Eukaryota</taxon>
        <taxon>Metamonada</taxon>
        <taxon>Preaxostyla</taxon>
        <taxon>Oxymonadida</taxon>
        <taxon>Streblomastigidae</taxon>
        <taxon>Streblomastix</taxon>
    </lineage>
</organism>
<comment type="caution">
    <text evidence="2">The sequence shown here is derived from an EMBL/GenBank/DDBJ whole genome shotgun (WGS) entry which is preliminary data.</text>
</comment>
<gene>
    <name evidence="2" type="ORF">EZS28_041501</name>
</gene>
<accession>A0A5J4TYZ7</accession>
<dbReference type="EMBL" id="SNRW01023484">
    <property type="protein sequence ID" value="KAA6362972.1"/>
    <property type="molecule type" value="Genomic_DNA"/>
</dbReference>
<name>A0A5J4TYZ7_9EUKA</name>
<feature type="transmembrane region" description="Helical" evidence="1">
    <location>
        <begin position="58"/>
        <end position="77"/>
    </location>
</feature>
<protein>
    <submittedName>
        <fullName evidence="2">Uncharacterized protein</fullName>
    </submittedName>
</protein>
<evidence type="ECO:0000256" key="1">
    <source>
        <dbReference type="SAM" id="Phobius"/>
    </source>
</evidence>
<reference evidence="2 3" key="1">
    <citation type="submission" date="2019-03" db="EMBL/GenBank/DDBJ databases">
        <title>Single cell metagenomics reveals metabolic interactions within the superorganism composed of flagellate Streblomastix strix and complex community of Bacteroidetes bacteria on its surface.</title>
        <authorList>
            <person name="Treitli S.C."/>
            <person name="Kolisko M."/>
            <person name="Husnik F."/>
            <person name="Keeling P."/>
            <person name="Hampl V."/>
        </authorList>
    </citation>
    <scope>NUCLEOTIDE SEQUENCE [LARGE SCALE GENOMIC DNA]</scope>
    <source>
        <strain evidence="2">ST1C</strain>
    </source>
</reference>
<dbReference type="Proteomes" id="UP000324800">
    <property type="component" value="Unassembled WGS sequence"/>
</dbReference>
<sequence length="136" mass="15744">MKQSMTRENISSWTTLGHWRGWAAASYSVDMHLRNACSPLFLSPLACSKKNAKRNARMIIYAVSLKLSLLFKVMPFIRDRFVEDLGAIVISKIVHALMMSGCEHSEEPQTYFKEKELRKKIAIQNNKNLKKDFFFI</sequence>
<dbReference type="AlphaFoldDB" id="A0A5J4TYZ7"/>
<keyword evidence="1" id="KW-1133">Transmembrane helix</keyword>
<keyword evidence="1" id="KW-0812">Transmembrane</keyword>
<evidence type="ECO:0000313" key="3">
    <source>
        <dbReference type="Proteomes" id="UP000324800"/>
    </source>
</evidence>
<evidence type="ECO:0000313" key="2">
    <source>
        <dbReference type="EMBL" id="KAA6362972.1"/>
    </source>
</evidence>